<gene>
    <name evidence="1" type="ORF">CPB84DRAFT_1780471</name>
</gene>
<comment type="caution">
    <text evidence="1">The sequence shown here is derived from an EMBL/GenBank/DDBJ whole genome shotgun (WGS) entry which is preliminary data.</text>
</comment>
<sequence length="365" mass="42108">MEKDPITLELSPLIWGVLPVELIREIFVILAESSIAEARRLRLICNDVNILVLPVIFRQVVMVVPEHVSRFTTTLLPKRRIYIPALKSKLHIMPRMLSSYTVDTWVHVVNERRPSLETALASVAPVFVGLSKLAITGQNLTSNAFWLRQHAIHPSIMFLVHYGSPHLVNFYDHIFKSVTHFYTSITHGHRYSSVADLPALTHLAVSTRRDLPNTTIRNICSSLRGILKSCDKLSMLVLIMNFLPVDDPQYPLWISSLVDCMKDPRFTLLLDYRSPRVEWSDIVNGRRTLWDRATEWKRANAADEPSRSLLQRQFLETSYKEREAYPPLHKREEEWEIDLVQRDDYDPQADDPDLRRGTGFISAFG</sequence>
<dbReference type="AlphaFoldDB" id="A0A9P5TLN5"/>
<keyword evidence="2" id="KW-1185">Reference proteome</keyword>
<proteinExistence type="predicted"/>
<accession>A0A9P5TLN5</accession>
<dbReference type="EMBL" id="JADNYJ010000053">
    <property type="protein sequence ID" value="KAF8899511.1"/>
    <property type="molecule type" value="Genomic_DNA"/>
</dbReference>
<evidence type="ECO:0000313" key="2">
    <source>
        <dbReference type="Proteomes" id="UP000724874"/>
    </source>
</evidence>
<name>A0A9P5TLN5_GYMJU</name>
<reference evidence="1" key="1">
    <citation type="submission" date="2020-11" db="EMBL/GenBank/DDBJ databases">
        <authorList>
            <consortium name="DOE Joint Genome Institute"/>
            <person name="Ahrendt S."/>
            <person name="Riley R."/>
            <person name="Andreopoulos W."/>
            <person name="LaButti K."/>
            <person name="Pangilinan J."/>
            <person name="Ruiz-duenas F.J."/>
            <person name="Barrasa J.M."/>
            <person name="Sanchez-Garcia M."/>
            <person name="Camarero S."/>
            <person name="Miyauchi S."/>
            <person name="Serrano A."/>
            <person name="Linde D."/>
            <person name="Babiker R."/>
            <person name="Drula E."/>
            <person name="Ayuso-Fernandez I."/>
            <person name="Pacheco R."/>
            <person name="Padilla G."/>
            <person name="Ferreira P."/>
            <person name="Barriuso J."/>
            <person name="Kellner H."/>
            <person name="Castanera R."/>
            <person name="Alfaro M."/>
            <person name="Ramirez L."/>
            <person name="Pisabarro A.G."/>
            <person name="Kuo A."/>
            <person name="Tritt A."/>
            <person name="Lipzen A."/>
            <person name="He G."/>
            <person name="Yan M."/>
            <person name="Ng V."/>
            <person name="Cullen D."/>
            <person name="Martin F."/>
            <person name="Rosso M.-N."/>
            <person name="Henrissat B."/>
            <person name="Hibbett D."/>
            <person name="Martinez A.T."/>
            <person name="Grigoriev I.V."/>
        </authorList>
    </citation>
    <scope>NUCLEOTIDE SEQUENCE</scope>
    <source>
        <strain evidence="1">AH 44721</strain>
    </source>
</reference>
<organism evidence="1 2">
    <name type="scientific">Gymnopilus junonius</name>
    <name type="common">Spectacular rustgill mushroom</name>
    <name type="synonym">Gymnopilus spectabilis subsp. junonius</name>
    <dbReference type="NCBI Taxonomy" id="109634"/>
    <lineage>
        <taxon>Eukaryota</taxon>
        <taxon>Fungi</taxon>
        <taxon>Dikarya</taxon>
        <taxon>Basidiomycota</taxon>
        <taxon>Agaricomycotina</taxon>
        <taxon>Agaricomycetes</taxon>
        <taxon>Agaricomycetidae</taxon>
        <taxon>Agaricales</taxon>
        <taxon>Agaricineae</taxon>
        <taxon>Hymenogastraceae</taxon>
        <taxon>Gymnopilus</taxon>
    </lineage>
</organism>
<dbReference type="Proteomes" id="UP000724874">
    <property type="component" value="Unassembled WGS sequence"/>
</dbReference>
<protein>
    <submittedName>
        <fullName evidence="1">Uncharacterized protein</fullName>
    </submittedName>
</protein>
<dbReference type="OrthoDB" id="3145912at2759"/>
<evidence type="ECO:0000313" key="1">
    <source>
        <dbReference type="EMBL" id="KAF8899511.1"/>
    </source>
</evidence>